<comment type="caution">
    <text evidence="1">The sequence shown here is derived from an EMBL/GenBank/DDBJ whole genome shotgun (WGS) entry which is preliminary data.</text>
</comment>
<dbReference type="Proteomes" id="UP000824120">
    <property type="component" value="Chromosome 4"/>
</dbReference>
<accession>A0A9J5ZF66</accession>
<dbReference type="EMBL" id="JACXVP010000004">
    <property type="protein sequence ID" value="KAG5610480.1"/>
    <property type="molecule type" value="Genomic_DNA"/>
</dbReference>
<protein>
    <submittedName>
        <fullName evidence="1">Uncharacterized protein</fullName>
    </submittedName>
</protein>
<name>A0A9J5ZF66_SOLCO</name>
<reference evidence="1 2" key="1">
    <citation type="submission" date="2020-09" db="EMBL/GenBank/DDBJ databases">
        <title>De no assembly of potato wild relative species, Solanum commersonii.</title>
        <authorList>
            <person name="Cho K."/>
        </authorList>
    </citation>
    <scope>NUCLEOTIDE SEQUENCE [LARGE SCALE GENOMIC DNA]</scope>
    <source>
        <strain evidence="1">LZ3.2</strain>
        <tissue evidence="1">Leaf</tissue>
    </source>
</reference>
<dbReference type="AlphaFoldDB" id="A0A9J5ZF66"/>
<gene>
    <name evidence="1" type="ORF">H5410_021761</name>
</gene>
<evidence type="ECO:0000313" key="1">
    <source>
        <dbReference type="EMBL" id="KAG5610480.1"/>
    </source>
</evidence>
<sequence>MEGERSDYTHELVKARGKMEVTKVESGDNSASDKGRLIQMEDAMMIDEGVNNEVNLEIVRVEENNAELAHQ</sequence>
<organism evidence="1 2">
    <name type="scientific">Solanum commersonii</name>
    <name type="common">Commerson's wild potato</name>
    <name type="synonym">Commerson's nightshade</name>
    <dbReference type="NCBI Taxonomy" id="4109"/>
    <lineage>
        <taxon>Eukaryota</taxon>
        <taxon>Viridiplantae</taxon>
        <taxon>Streptophyta</taxon>
        <taxon>Embryophyta</taxon>
        <taxon>Tracheophyta</taxon>
        <taxon>Spermatophyta</taxon>
        <taxon>Magnoliopsida</taxon>
        <taxon>eudicotyledons</taxon>
        <taxon>Gunneridae</taxon>
        <taxon>Pentapetalae</taxon>
        <taxon>asterids</taxon>
        <taxon>lamiids</taxon>
        <taxon>Solanales</taxon>
        <taxon>Solanaceae</taxon>
        <taxon>Solanoideae</taxon>
        <taxon>Solaneae</taxon>
        <taxon>Solanum</taxon>
    </lineage>
</organism>
<evidence type="ECO:0000313" key="2">
    <source>
        <dbReference type="Proteomes" id="UP000824120"/>
    </source>
</evidence>
<keyword evidence="2" id="KW-1185">Reference proteome</keyword>
<proteinExistence type="predicted"/>